<evidence type="ECO:0000313" key="1">
    <source>
        <dbReference type="EMBL" id="SVC21912.1"/>
    </source>
</evidence>
<proteinExistence type="predicted"/>
<protein>
    <submittedName>
        <fullName evidence="1">Uncharacterized protein</fullName>
    </submittedName>
</protein>
<gene>
    <name evidence="1" type="ORF">METZ01_LOCUS274766</name>
</gene>
<reference evidence="1" key="1">
    <citation type="submission" date="2018-05" db="EMBL/GenBank/DDBJ databases">
        <authorList>
            <person name="Lanie J.A."/>
            <person name="Ng W.-L."/>
            <person name="Kazmierczak K.M."/>
            <person name="Andrzejewski T.M."/>
            <person name="Davidsen T.M."/>
            <person name="Wayne K.J."/>
            <person name="Tettelin H."/>
            <person name="Glass J.I."/>
            <person name="Rusch D."/>
            <person name="Podicherti R."/>
            <person name="Tsui H.-C.T."/>
            <person name="Winkler M.E."/>
        </authorList>
    </citation>
    <scope>NUCLEOTIDE SEQUENCE</scope>
</reference>
<organism evidence="1">
    <name type="scientific">marine metagenome</name>
    <dbReference type="NCBI Taxonomy" id="408172"/>
    <lineage>
        <taxon>unclassified sequences</taxon>
        <taxon>metagenomes</taxon>
        <taxon>ecological metagenomes</taxon>
    </lineage>
</organism>
<sequence>MATFHDAGEFIGANIEFFSIFSLIDFSDSDMGANASPYKGDGTKLDLTNVESKPYHQAQNLNILIQSIGFRCQPVMISVNSQSVGITSFNNAHNVNLGSTYTGTKTLWTVKFATENPGAWNIILLQNELYSMPIEGSASLTDSTSNIIGNIINTNIDDNVNRNTIIEMAEIL</sequence>
<accession>A0A382KEX6</accession>
<dbReference type="AlphaFoldDB" id="A0A382KEX6"/>
<name>A0A382KEX6_9ZZZZ</name>
<dbReference type="EMBL" id="UINC01079680">
    <property type="protein sequence ID" value="SVC21912.1"/>
    <property type="molecule type" value="Genomic_DNA"/>
</dbReference>